<organism evidence="1">
    <name type="scientific">marine sediment metagenome</name>
    <dbReference type="NCBI Taxonomy" id="412755"/>
    <lineage>
        <taxon>unclassified sequences</taxon>
        <taxon>metagenomes</taxon>
        <taxon>ecological metagenomes</taxon>
    </lineage>
</organism>
<name>A0A0F8VGV1_9ZZZZ</name>
<accession>A0A0F8VGV1</accession>
<dbReference type="EMBL" id="LAZR01070238">
    <property type="protein sequence ID" value="KKK43597.1"/>
    <property type="molecule type" value="Genomic_DNA"/>
</dbReference>
<comment type="caution">
    <text evidence="1">The sequence shown here is derived from an EMBL/GenBank/DDBJ whole genome shotgun (WGS) entry which is preliminary data.</text>
</comment>
<protein>
    <submittedName>
        <fullName evidence="1">Uncharacterized protein</fullName>
    </submittedName>
</protein>
<dbReference type="AlphaFoldDB" id="A0A0F8VGV1"/>
<proteinExistence type="predicted"/>
<gene>
    <name evidence="1" type="ORF">LCGC14_3168140</name>
</gene>
<reference evidence="1" key="1">
    <citation type="journal article" date="2015" name="Nature">
        <title>Complex archaea that bridge the gap between prokaryotes and eukaryotes.</title>
        <authorList>
            <person name="Spang A."/>
            <person name="Saw J.H."/>
            <person name="Jorgensen S.L."/>
            <person name="Zaremba-Niedzwiedzka K."/>
            <person name="Martijn J."/>
            <person name="Lind A.E."/>
            <person name="van Eijk R."/>
            <person name="Schleper C."/>
            <person name="Guy L."/>
            <person name="Ettema T.J."/>
        </authorList>
    </citation>
    <scope>NUCLEOTIDE SEQUENCE</scope>
</reference>
<sequence length="67" mass="7961">MDKDTRKVLDLLEFVIEMRGPDMGSVYNTFVLFVAQQEEDLEWVNDDEWAAWFQDYADKLIKEAKDV</sequence>
<evidence type="ECO:0000313" key="1">
    <source>
        <dbReference type="EMBL" id="KKK43597.1"/>
    </source>
</evidence>